<feature type="transmembrane region" description="Helical" evidence="2">
    <location>
        <begin position="15"/>
        <end position="33"/>
    </location>
</feature>
<protein>
    <submittedName>
        <fullName evidence="3">Uncharacterized protein</fullName>
    </submittedName>
</protein>
<evidence type="ECO:0000256" key="1">
    <source>
        <dbReference type="SAM" id="MobiDB-lite"/>
    </source>
</evidence>
<name>A0A7U2MJ33_ASPFN</name>
<proteinExistence type="predicted"/>
<keyword evidence="4" id="KW-1185">Reference proteome</keyword>
<evidence type="ECO:0000256" key="2">
    <source>
        <dbReference type="SAM" id="Phobius"/>
    </source>
</evidence>
<evidence type="ECO:0000313" key="4">
    <source>
        <dbReference type="Proteomes" id="UP000596276"/>
    </source>
</evidence>
<sequence length="67" mass="7436">MKGRSETRTQKPGETTLHLLLLLLGGHFIWILLHHSPSSKTWSNGKMKSTIGREASKKCPEAAPGKR</sequence>
<keyword evidence="2" id="KW-1133">Transmembrane helix</keyword>
<accession>A0A7U2MJ33</accession>
<feature type="region of interest" description="Disordered" evidence="1">
    <location>
        <begin position="40"/>
        <end position="67"/>
    </location>
</feature>
<keyword evidence="2" id="KW-0472">Membrane</keyword>
<dbReference type="Proteomes" id="UP000596276">
    <property type="component" value="Chromosome 5"/>
</dbReference>
<gene>
    <name evidence="3" type="ORF">F9C07_8899</name>
</gene>
<dbReference type="EMBL" id="CP044621">
    <property type="protein sequence ID" value="QRD84645.1"/>
    <property type="molecule type" value="Genomic_DNA"/>
</dbReference>
<organism evidence="3 4">
    <name type="scientific">Aspergillus flavus (strain ATCC 200026 / FGSC A1120 / IAM 13836 / NRRL 3357 / JCM 12722 / SRRC 167)</name>
    <dbReference type="NCBI Taxonomy" id="332952"/>
    <lineage>
        <taxon>Eukaryota</taxon>
        <taxon>Fungi</taxon>
        <taxon>Dikarya</taxon>
        <taxon>Ascomycota</taxon>
        <taxon>Pezizomycotina</taxon>
        <taxon>Eurotiomycetes</taxon>
        <taxon>Eurotiomycetidae</taxon>
        <taxon>Eurotiales</taxon>
        <taxon>Aspergillaceae</taxon>
        <taxon>Aspergillus</taxon>
        <taxon>Aspergillus subgen. Circumdati</taxon>
    </lineage>
</organism>
<dbReference type="VEuPathDB" id="FungiDB:F9C07_8899"/>
<evidence type="ECO:0000313" key="3">
    <source>
        <dbReference type="EMBL" id="QRD84645.1"/>
    </source>
</evidence>
<dbReference type="AlphaFoldDB" id="A0A7U2MJ33"/>
<reference evidence="4" key="1">
    <citation type="journal article" date="2021" name="G3 (Bethesda)">
        <title>Chromosome assembled and annotated genome sequence of Aspergillus flavus NRRL 3357.</title>
        <authorList>
            <person name="Skerker J.M."/>
            <person name="Pianalto K.M."/>
            <person name="Mondo S.J."/>
            <person name="Yang K."/>
            <person name="Arkin A.P."/>
            <person name="Keller N.P."/>
            <person name="Grigoriev I.V."/>
            <person name="Louise Glass N.L."/>
        </authorList>
    </citation>
    <scope>NUCLEOTIDE SEQUENCE [LARGE SCALE GENOMIC DNA]</scope>
    <source>
        <strain evidence="4">ATCC 200026 / FGSC A1120 / IAM 13836 / NRRL 3357 / JCM 12722 / SRRC 167</strain>
    </source>
</reference>
<keyword evidence="2" id="KW-0812">Transmembrane</keyword>